<reference evidence="2 3" key="1">
    <citation type="journal article" date="2023" name="Insect Mol. Biol.">
        <title>Genome sequencing provides insights into the evolution of gene families encoding plant cell wall-degrading enzymes in longhorned beetles.</title>
        <authorList>
            <person name="Shin N.R."/>
            <person name="Okamura Y."/>
            <person name="Kirsch R."/>
            <person name="Pauchet Y."/>
        </authorList>
    </citation>
    <scope>NUCLEOTIDE SEQUENCE [LARGE SCALE GENOMIC DNA]</scope>
    <source>
        <strain evidence="2">EAD_L_NR</strain>
    </source>
</reference>
<proteinExistence type="predicted"/>
<sequence length="141" mass="16633">MNFLIRISSRIRVPGSGLTVSRYLNTHNLRNTPLTPVLTQQSRVKNPWIWQQNDEINLPVAYKNRIELPNGLVWIPPLIDHPKDDKIIEAPSKEDTNIPKQAARLIVIRRKKMKKHKLKKLRKRLKFVRAKVMRIYAKEEN</sequence>
<keyword evidence="3" id="KW-1185">Reference proteome</keyword>
<evidence type="ECO:0000259" key="1">
    <source>
        <dbReference type="SMART" id="SM01155"/>
    </source>
</evidence>
<dbReference type="Pfam" id="PF08213">
    <property type="entry name" value="COX24_C"/>
    <property type="match status" value="1"/>
</dbReference>
<dbReference type="EMBL" id="JANEYG010000015">
    <property type="protein sequence ID" value="KAJ8920265.1"/>
    <property type="molecule type" value="Genomic_DNA"/>
</dbReference>
<protein>
    <recommendedName>
        <fullName evidence="1">Ribosomal protein mS38 C-terminal domain-containing protein</fullName>
    </recommendedName>
</protein>
<evidence type="ECO:0000313" key="3">
    <source>
        <dbReference type="Proteomes" id="UP001159042"/>
    </source>
</evidence>
<organism evidence="2 3">
    <name type="scientific">Exocentrus adspersus</name>
    <dbReference type="NCBI Taxonomy" id="1586481"/>
    <lineage>
        <taxon>Eukaryota</taxon>
        <taxon>Metazoa</taxon>
        <taxon>Ecdysozoa</taxon>
        <taxon>Arthropoda</taxon>
        <taxon>Hexapoda</taxon>
        <taxon>Insecta</taxon>
        <taxon>Pterygota</taxon>
        <taxon>Neoptera</taxon>
        <taxon>Endopterygota</taxon>
        <taxon>Coleoptera</taxon>
        <taxon>Polyphaga</taxon>
        <taxon>Cucujiformia</taxon>
        <taxon>Chrysomeloidea</taxon>
        <taxon>Cerambycidae</taxon>
        <taxon>Lamiinae</taxon>
        <taxon>Acanthocinini</taxon>
        <taxon>Exocentrus</taxon>
    </lineage>
</organism>
<gene>
    <name evidence="2" type="ORF">NQ315_011926</name>
</gene>
<dbReference type="InterPro" id="IPR013177">
    <property type="entry name" value="Ribosomal_mS38_C"/>
</dbReference>
<evidence type="ECO:0000313" key="2">
    <source>
        <dbReference type="EMBL" id="KAJ8920265.1"/>
    </source>
</evidence>
<accession>A0AAV8W1G5</accession>
<comment type="caution">
    <text evidence="2">The sequence shown here is derived from an EMBL/GenBank/DDBJ whole genome shotgun (WGS) entry which is preliminary data.</text>
</comment>
<feature type="domain" description="Ribosomal protein mS38 C-terminal" evidence="1">
    <location>
        <begin position="101"/>
        <end position="134"/>
    </location>
</feature>
<name>A0AAV8W1G5_9CUCU</name>
<dbReference type="AlphaFoldDB" id="A0AAV8W1G5"/>
<dbReference type="Proteomes" id="UP001159042">
    <property type="component" value="Unassembled WGS sequence"/>
</dbReference>
<dbReference type="SMART" id="SM01155">
    <property type="entry name" value="DUF1713"/>
    <property type="match status" value="1"/>
</dbReference>